<sequence length="134" mass="15608">MKIDKTTTAEEISRMNVVDACFSGFHYDSESHEIKFELTEEYQKKKFCFRFVNVVLFEMQSCAFWGASPHVYFWEHQHDTEDNTFVCSLFRKEESGFQVPDGYLESVLSMTSGDSLTIVCESVDFTEKSYAVDR</sequence>
<gene>
    <name evidence="1" type="ORF">NE695_17825</name>
</gene>
<accession>A0ABT1S4M9</accession>
<evidence type="ECO:0000313" key="2">
    <source>
        <dbReference type="Proteomes" id="UP001524473"/>
    </source>
</evidence>
<dbReference type="GeneID" id="90530935"/>
<proteinExistence type="predicted"/>
<reference evidence="1 2" key="1">
    <citation type="submission" date="2022-06" db="EMBL/GenBank/DDBJ databases">
        <title>Isolation of gut microbiota from human fecal samples.</title>
        <authorList>
            <person name="Pamer E.G."/>
            <person name="Barat B."/>
            <person name="Waligurski E."/>
            <person name="Medina S."/>
            <person name="Paddock L."/>
            <person name="Mostad J."/>
        </authorList>
    </citation>
    <scope>NUCLEOTIDE SEQUENCE [LARGE SCALE GENOMIC DNA]</scope>
    <source>
        <strain evidence="1 2">DFI.9.73</strain>
    </source>
</reference>
<evidence type="ECO:0000313" key="1">
    <source>
        <dbReference type="EMBL" id="MCQ4841768.1"/>
    </source>
</evidence>
<dbReference type="EMBL" id="JANFZH010000074">
    <property type="protein sequence ID" value="MCQ4841768.1"/>
    <property type="molecule type" value="Genomic_DNA"/>
</dbReference>
<comment type="caution">
    <text evidence="1">The sequence shown here is derived from an EMBL/GenBank/DDBJ whole genome shotgun (WGS) entry which is preliminary data.</text>
</comment>
<dbReference type="RefSeq" id="WP_066859778.1">
    <property type="nucleotide sequence ID" value="NZ_CABKVV010000006.1"/>
</dbReference>
<keyword evidence="2" id="KW-1185">Reference proteome</keyword>
<organism evidence="1 2">
    <name type="scientific">Neglectibacter timonensis</name>
    <dbReference type="NCBI Taxonomy" id="1776382"/>
    <lineage>
        <taxon>Bacteria</taxon>
        <taxon>Bacillati</taxon>
        <taxon>Bacillota</taxon>
        <taxon>Clostridia</taxon>
        <taxon>Eubacteriales</taxon>
        <taxon>Oscillospiraceae</taxon>
        <taxon>Neglectibacter</taxon>
    </lineage>
</organism>
<protein>
    <submittedName>
        <fullName evidence="1">Uncharacterized protein</fullName>
    </submittedName>
</protein>
<name>A0ABT1S4M9_9FIRM</name>
<dbReference type="Proteomes" id="UP001524473">
    <property type="component" value="Unassembled WGS sequence"/>
</dbReference>